<dbReference type="InterPro" id="IPR011010">
    <property type="entry name" value="DNA_brk_join_enz"/>
</dbReference>
<evidence type="ECO:0000256" key="1">
    <source>
        <dbReference type="ARBA" id="ARBA00023172"/>
    </source>
</evidence>
<keyword evidence="1" id="KW-0233">DNA recombination</keyword>
<dbReference type="PROSITE" id="PS51898">
    <property type="entry name" value="TYR_RECOMBINASE"/>
    <property type="match status" value="1"/>
</dbReference>
<dbReference type="InterPro" id="IPR002104">
    <property type="entry name" value="Integrase_catalytic"/>
</dbReference>
<feature type="domain" description="Tyr recombinase" evidence="2">
    <location>
        <begin position="302"/>
        <end position="480"/>
    </location>
</feature>
<evidence type="ECO:0000313" key="4">
    <source>
        <dbReference type="Proteomes" id="UP000297851"/>
    </source>
</evidence>
<dbReference type="InterPro" id="IPR013762">
    <property type="entry name" value="Integrase-like_cat_sf"/>
</dbReference>
<dbReference type="EMBL" id="SOGO01000016">
    <property type="protein sequence ID" value="TFD04856.1"/>
    <property type="molecule type" value="Genomic_DNA"/>
</dbReference>
<dbReference type="SUPFAM" id="SSF56349">
    <property type="entry name" value="DNA breaking-rejoining enzymes"/>
    <property type="match status" value="1"/>
</dbReference>
<evidence type="ECO:0000313" key="3">
    <source>
        <dbReference type="EMBL" id="TFD04856.1"/>
    </source>
</evidence>
<sequence length="489" mass="54425">MRSPRRVDASALGRTFSGASASFPQLEVAFRVDHVFNPHDHVASKDPPQAGFVEAVLFRIGRDGHTVRCEGGSDLQGMRVLTYGRPQLVKRTLRHPSRTLPLQGARCAEVRRRLTGGSREKTWVGHGRLRYRAPCPKRASTGETAQILRMSNLYEHPPAHIPRHPTIRRPPVQRSALRWPSMNAVSPPAVQRVIDNYVAVMPAAHWTAIESFVRDSVTSLGLQTRGVARNYLAATAKFAHWLWQTAAANLDPAAAFRPALIRRFVHEVMPARAETYQQQTAQRLNSLVTHFTAATPDRQTRKHPASVRPYANRDLITFRSSAARRTNEERRMNAHVLLALGAGAGMRAEEIALARVSDVSTDGDDLLVSVRGNHPRTVPLRVEWRRALATGINGREPGEWLFAGYRLPEYPARVIHQFGIDAPDEPTPSATRLRATWIVRHLNAGLRLDILLELAGLASPTSLAPYVRAMTPDDMVEVRHLISGAEPTR</sequence>
<dbReference type="Gene3D" id="1.10.443.10">
    <property type="entry name" value="Intergrase catalytic core"/>
    <property type="match status" value="1"/>
</dbReference>
<proteinExistence type="predicted"/>
<dbReference type="Proteomes" id="UP000297851">
    <property type="component" value="Unassembled WGS sequence"/>
</dbReference>
<accession>A0ABY2JFU6</accession>
<reference evidence="3 4" key="1">
    <citation type="submission" date="2019-03" db="EMBL/GenBank/DDBJ databases">
        <title>Genomics of glacier-inhabiting Cryobacterium strains.</title>
        <authorList>
            <person name="Liu Q."/>
            <person name="Xin Y.-H."/>
        </authorList>
    </citation>
    <scope>NUCLEOTIDE SEQUENCE [LARGE SCALE GENOMIC DNA]</scope>
    <source>
        <strain evidence="3 4">TMT2-16</strain>
    </source>
</reference>
<evidence type="ECO:0000259" key="2">
    <source>
        <dbReference type="PROSITE" id="PS51898"/>
    </source>
</evidence>
<comment type="caution">
    <text evidence="3">The sequence shown here is derived from an EMBL/GenBank/DDBJ whole genome shotgun (WGS) entry which is preliminary data.</text>
</comment>
<dbReference type="CDD" id="cd00397">
    <property type="entry name" value="DNA_BRE_C"/>
    <property type="match status" value="1"/>
</dbReference>
<keyword evidence="4" id="KW-1185">Reference proteome</keyword>
<protein>
    <recommendedName>
        <fullName evidence="2">Tyr recombinase domain-containing protein</fullName>
    </recommendedName>
</protein>
<name>A0ABY2JFU6_9MICO</name>
<dbReference type="Pfam" id="PF00589">
    <property type="entry name" value="Phage_integrase"/>
    <property type="match status" value="1"/>
</dbReference>
<organism evidence="3 4">
    <name type="scientific">Cryobacterium sandaracinum</name>
    <dbReference type="NCBI Taxonomy" id="1259247"/>
    <lineage>
        <taxon>Bacteria</taxon>
        <taxon>Bacillati</taxon>
        <taxon>Actinomycetota</taxon>
        <taxon>Actinomycetes</taxon>
        <taxon>Micrococcales</taxon>
        <taxon>Microbacteriaceae</taxon>
        <taxon>Cryobacterium</taxon>
    </lineage>
</organism>
<gene>
    <name evidence="3" type="ORF">E3T25_04915</name>
</gene>